<proteinExistence type="predicted"/>
<reference evidence="2" key="1">
    <citation type="journal article" date="2013" name="J. Plant Res.">
        <title>Effect of fungi and light on seed germination of three Opuntia species from semiarid lands of central Mexico.</title>
        <authorList>
            <person name="Delgado-Sanchez P."/>
            <person name="Jimenez-Bremont J.F."/>
            <person name="Guerrero-Gonzalez Mde L."/>
            <person name="Flores J."/>
        </authorList>
    </citation>
    <scope>NUCLEOTIDE SEQUENCE</scope>
    <source>
        <tissue evidence="2">Cladode</tissue>
    </source>
</reference>
<keyword evidence="1" id="KW-1133">Transmembrane helix</keyword>
<keyword evidence="1" id="KW-0812">Transmembrane</keyword>
<reference evidence="2" key="2">
    <citation type="submission" date="2020-07" db="EMBL/GenBank/DDBJ databases">
        <authorList>
            <person name="Vera ALvarez R."/>
            <person name="Arias-Moreno D.M."/>
            <person name="Jimenez-Jacinto V."/>
            <person name="Jimenez-Bremont J.F."/>
            <person name="Swaminathan K."/>
            <person name="Moose S.P."/>
            <person name="Guerrero-Gonzalez M.L."/>
            <person name="Marino-Ramirez L."/>
            <person name="Landsman D."/>
            <person name="Rodriguez-Kessler M."/>
            <person name="Delgado-Sanchez P."/>
        </authorList>
    </citation>
    <scope>NUCLEOTIDE SEQUENCE</scope>
    <source>
        <tissue evidence="2">Cladode</tissue>
    </source>
</reference>
<dbReference type="AlphaFoldDB" id="A0A7C9A6L1"/>
<sequence length="106" mass="12207">MQTFALLGCNCSQSTIHLQLRICNYCFSIFMCSLIVLALVLCWRNQEHRFHSFRLLKCFSIYLSVTSSKSDNGEPDISKRFTVLKHKLAPYSLTVKHSALYTLNVI</sequence>
<evidence type="ECO:0000256" key="1">
    <source>
        <dbReference type="SAM" id="Phobius"/>
    </source>
</evidence>
<name>A0A7C9A6L1_OPUST</name>
<accession>A0A7C9A6L1</accession>
<evidence type="ECO:0000313" key="2">
    <source>
        <dbReference type="EMBL" id="MBA4660878.1"/>
    </source>
</evidence>
<keyword evidence="1" id="KW-0472">Membrane</keyword>
<organism evidence="2">
    <name type="scientific">Opuntia streptacantha</name>
    <name type="common">Prickly pear cactus</name>
    <name type="synonym">Opuntia cardona</name>
    <dbReference type="NCBI Taxonomy" id="393608"/>
    <lineage>
        <taxon>Eukaryota</taxon>
        <taxon>Viridiplantae</taxon>
        <taxon>Streptophyta</taxon>
        <taxon>Embryophyta</taxon>
        <taxon>Tracheophyta</taxon>
        <taxon>Spermatophyta</taxon>
        <taxon>Magnoliopsida</taxon>
        <taxon>eudicotyledons</taxon>
        <taxon>Gunneridae</taxon>
        <taxon>Pentapetalae</taxon>
        <taxon>Caryophyllales</taxon>
        <taxon>Cactineae</taxon>
        <taxon>Cactaceae</taxon>
        <taxon>Opuntioideae</taxon>
        <taxon>Opuntia</taxon>
    </lineage>
</organism>
<feature type="transmembrane region" description="Helical" evidence="1">
    <location>
        <begin position="22"/>
        <end position="43"/>
    </location>
</feature>
<protein>
    <submittedName>
        <fullName evidence="2">Uncharacterized protein</fullName>
    </submittedName>
</protein>
<dbReference type="EMBL" id="GISG01210121">
    <property type="protein sequence ID" value="MBA4660878.1"/>
    <property type="molecule type" value="Transcribed_RNA"/>
</dbReference>